<feature type="transmembrane region" description="Helical" evidence="6">
    <location>
        <begin position="202"/>
        <end position="223"/>
    </location>
</feature>
<feature type="transmembrane region" description="Helical" evidence="6">
    <location>
        <begin position="104"/>
        <end position="130"/>
    </location>
</feature>
<feature type="transmembrane region" description="Helical" evidence="6">
    <location>
        <begin position="59"/>
        <end position="83"/>
    </location>
</feature>
<sequence>MPSSPSDPTSSGSSGSTTADDRAAPRWHLVGPGLVVAATGVGGADLVATLLAGSRYGYALLWTAVLGCVLKVVLVEGAGRWSLATRSTIYEGWSSLGRWTHWYFGPYIVVWGFVYGAAAMAGTGLALYSLLGGLSVAWWGVVSGLLGAGLVLLGRYSVFEKVCSVLVLLMFVSMVGAAALTVPNLPDMAGGLVPVVPDGGLVYVLGVAGGVGGTITLAAYGYWLREKGWDSPRHMRVMRIDNAMAYAITGVFVVSTLIVGAELLYSAGIAVSSGDQGLLDLSDVLADRYGSAAGTVFLVGFWAAAMSSLVGVWNGVSLMFADFVGHVSGGDPDEPRYRLGGRWYTAYVLWLTLPPVPMLFLGEPVYLILAYGVLGAFFMPFLSVTLLWLLNTDRVPREWRNKPPSNVALVVCTVVFAWLAATQVYDAVSGVL</sequence>
<reference evidence="7 8" key="1">
    <citation type="submission" date="2021-05" db="EMBL/GenBank/DDBJ databases">
        <title>Complete genome of Nocardioides aquaticus KCTC 9944T isolated from meromictic and hypersaline Ekho Lake, Antarctica.</title>
        <authorList>
            <person name="Hwang K."/>
            <person name="Kim K.M."/>
            <person name="Choe H."/>
        </authorList>
    </citation>
    <scope>NUCLEOTIDE SEQUENCE [LARGE SCALE GENOMIC DNA]</scope>
    <source>
        <strain evidence="7 8">KCTC 9944</strain>
    </source>
</reference>
<evidence type="ECO:0000256" key="2">
    <source>
        <dbReference type="ARBA" id="ARBA00022692"/>
    </source>
</evidence>
<evidence type="ECO:0000256" key="4">
    <source>
        <dbReference type="ARBA" id="ARBA00023136"/>
    </source>
</evidence>
<feature type="compositionally biased region" description="Low complexity" evidence="5">
    <location>
        <begin position="1"/>
        <end position="18"/>
    </location>
</feature>
<keyword evidence="3 6" id="KW-1133">Transmembrane helix</keyword>
<dbReference type="InterPro" id="IPR001046">
    <property type="entry name" value="NRAMP_fam"/>
</dbReference>
<evidence type="ECO:0000313" key="8">
    <source>
        <dbReference type="Proteomes" id="UP000679307"/>
    </source>
</evidence>
<proteinExistence type="predicted"/>
<evidence type="ECO:0000256" key="5">
    <source>
        <dbReference type="SAM" id="MobiDB-lite"/>
    </source>
</evidence>
<keyword evidence="4 6" id="KW-0472">Membrane</keyword>
<feature type="transmembrane region" description="Helical" evidence="6">
    <location>
        <begin position="136"/>
        <end position="153"/>
    </location>
</feature>
<comment type="subcellular location">
    <subcellularLocation>
        <location evidence="1">Membrane</location>
        <topology evidence="1">Multi-pass membrane protein</topology>
    </subcellularLocation>
</comment>
<gene>
    <name evidence="7" type="primary">mntH</name>
    <name evidence="7" type="ORF">ENKNEFLB_01092</name>
</gene>
<feature type="transmembrane region" description="Helical" evidence="6">
    <location>
        <begin position="368"/>
        <end position="390"/>
    </location>
</feature>
<dbReference type="Pfam" id="PF01566">
    <property type="entry name" value="Nramp"/>
    <property type="match status" value="1"/>
</dbReference>
<keyword evidence="2 6" id="KW-0812">Transmembrane</keyword>
<evidence type="ECO:0000256" key="6">
    <source>
        <dbReference type="SAM" id="Phobius"/>
    </source>
</evidence>
<dbReference type="Proteomes" id="UP000679307">
    <property type="component" value="Chromosome"/>
</dbReference>
<feature type="transmembrane region" description="Helical" evidence="6">
    <location>
        <begin position="344"/>
        <end position="362"/>
    </location>
</feature>
<dbReference type="NCBIfam" id="NF037982">
    <property type="entry name" value="Nramp_1"/>
    <property type="match status" value="2"/>
</dbReference>
<organism evidence="7 8">
    <name type="scientific">Nocardioides aquaticus</name>
    <dbReference type="NCBI Taxonomy" id="160826"/>
    <lineage>
        <taxon>Bacteria</taxon>
        <taxon>Bacillati</taxon>
        <taxon>Actinomycetota</taxon>
        <taxon>Actinomycetes</taxon>
        <taxon>Propionibacteriales</taxon>
        <taxon>Nocardioidaceae</taxon>
        <taxon>Nocardioides</taxon>
    </lineage>
</organism>
<dbReference type="PANTHER" id="PTHR11706">
    <property type="entry name" value="SOLUTE CARRIER PROTEIN FAMILY 11 MEMBER"/>
    <property type="match status" value="1"/>
</dbReference>
<feature type="transmembrane region" description="Helical" evidence="6">
    <location>
        <begin position="244"/>
        <end position="271"/>
    </location>
</feature>
<dbReference type="PANTHER" id="PTHR11706:SF3">
    <property type="entry name" value="METAL ION TRANSPORT PROTEIN"/>
    <property type="match status" value="1"/>
</dbReference>
<name>A0ABX8EE33_9ACTN</name>
<evidence type="ECO:0000313" key="7">
    <source>
        <dbReference type="EMBL" id="QVT78714.1"/>
    </source>
</evidence>
<keyword evidence="8" id="KW-1185">Reference proteome</keyword>
<feature type="region of interest" description="Disordered" evidence="5">
    <location>
        <begin position="1"/>
        <end position="21"/>
    </location>
</feature>
<protein>
    <submittedName>
        <fullName evidence="7">Divalent metal cation transporter MntH</fullName>
    </submittedName>
</protein>
<evidence type="ECO:0000256" key="1">
    <source>
        <dbReference type="ARBA" id="ARBA00004141"/>
    </source>
</evidence>
<dbReference type="RefSeq" id="WP_214058260.1">
    <property type="nucleotide sequence ID" value="NZ_BAAAHS010000206.1"/>
</dbReference>
<evidence type="ECO:0000256" key="3">
    <source>
        <dbReference type="ARBA" id="ARBA00022989"/>
    </source>
</evidence>
<feature type="transmembrane region" description="Helical" evidence="6">
    <location>
        <begin position="406"/>
        <end position="425"/>
    </location>
</feature>
<feature type="transmembrane region" description="Helical" evidence="6">
    <location>
        <begin position="165"/>
        <end position="182"/>
    </location>
</feature>
<feature type="transmembrane region" description="Helical" evidence="6">
    <location>
        <begin position="291"/>
        <end position="313"/>
    </location>
</feature>
<accession>A0ABX8EE33</accession>
<dbReference type="EMBL" id="CP075371">
    <property type="protein sequence ID" value="QVT78714.1"/>
    <property type="molecule type" value="Genomic_DNA"/>
</dbReference>